<keyword evidence="2" id="KW-1185">Reference proteome</keyword>
<dbReference type="Proteomes" id="UP001054252">
    <property type="component" value="Unassembled WGS sequence"/>
</dbReference>
<organism evidence="1 2">
    <name type="scientific">Rubroshorea leprosula</name>
    <dbReference type="NCBI Taxonomy" id="152421"/>
    <lineage>
        <taxon>Eukaryota</taxon>
        <taxon>Viridiplantae</taxon>
        <taxon>Streptophyta</taxon>
        <taxon>Embryophyta</taxon>
        <taxon>Tracheophyta</taxon>
        <taxon>Spermatophyta</taxon>
        <taxon>Magnoliopsida</taxon>
        <taxon>eudicotyledons</taxon>
        <taxon>Gunneridae</taxon>
        <taxon>Pentapetalae</taxon>
        <taxon>rosids</taxon>
        <taxon>malvids</taxon>
        <taxon>Malvales</taxon>
        <taxon>Dipterocarpaceae</taxon>
        <taxon>Rubroshorea</taxon>
    </lineage>
</organism>
<protein>
    <submittedName>
        <fullName evidence="1">Uncharacterized protein</fullName>
    </submittedName>
</protein>
<sequence>MIFVLDGTIFTSRSLNSSNTTRDDYVSLCTLITLYRLTT</sequence>
<dbReference type="AlphaFoldDB" id="A0AAV5MN60"/>
<evidence type="ECO:0000313" key="1">
    <source>
        <dbReference type="EMBL" id="GKV51428.1"/>
    </source>
</evidence>
<name>A0AAV5MN60_9ROSI</name>
<evidence type="ECO:0000313" key="2">
    <source>
        <dbReference type="Proteomes" id="UP001054252"/>
    </source>
</evidence>
<dbReference type="EMBL" id="BPVZ01000498">
    <property type="protein sequence ID" value="GKV51428.1"/>
    <property type="molecule type" value="Genomic_DNA"/>
</dbReference>
<proteinExistence type="predicted"/>
<reference evidence="1 2" key="1">
    <citation type="journal article" date="2021" name="Commun. Biol.">
        <title>The genome of Shorea leprosula (Dipterocarpaceae) highlights the ecological relevance of drought in aseasonal tropical rainforests.</title>
        <authorList>
            <person name="Ng K.K.S."/>
            <person name="Kobayashi M.J."/>
            <person name="Fawcett J.A."/>
            <person name="Hatakeyama M."/>
            <person name="Paape T."/>
            <person name="Ng C.H."/>
            <person name="Ang C.C."/>
            <person name="Tnah L.H."/>
            <person name="Lee C.T."/>
            <person name="Nishiyama T."/>
            <person name="Sese J."/>
            <person name="O'Brien M.J."/>
            <person name="Copetti D."/>
            <person name="Mohd Noor M.I."/>
            <person name="Ong R.C."/>
            <person name="Putra M."/>
            <person name="Sireger I.Z."/>
            <person name="Indrioko S."/>
            <person name="Kosugi Y."/>
            <person name="Izuno A."/>
            <person name="Isagi Y."/>
            <person name="Lee S.L."/>
            <person name="Shimizu K.K."/>
        </authorList>
    </citation>
    <scope>NUCLEOTIDE SEQUENCE [LARGE SCALE GENOMIC DNA]</scope>
    <source>
        <strain evidence="1">214</strain>
    </source>
</reference>
<accession>A0AAV5MN60</accession>
<gene>
    <name evidence="1" type="ORF">SLEP1_g58086</name>
</gene>
<comment type="caution">
    <text evidence="1">The sequence shown here is derived from an EMBL/GenBank/DDBJ whole genome shotgun (WGS) entry which is preliminary data.</text>
</comment>